<dbReference type="HOGENOM" id="CLU_055906_0_0_1"/>
<evidence type="ECO:0000313" key="2">
    <source>
        <dbReference type="EnsemblMetazoa" id="tetur02g06970.1"/>
    </source>
</evidence>
<keyword evidence="1" id="KW-0812">Transmembrane</keyword>
<feature type="transmembrane region" description="Helical" evidence="1">
    <location>
        <begin position="7"/>
        <end position="30"/>
    </location>
</feature>
<protein>
    <submittedName>
        <fullName evidence="2">Uncharacterized protein</fullName>
    </submittedName>
</protein>
<dbReference type="Proteomes" id="UP000015104">
    <property type="component" value="Unassembled WGS sequence"/>
</dbReference>
<keyword evidence="3" id="KW-1185">Reference proteome</keyword>
<evidence type="ECO:0000313" key="3">
    <source>
        <dbReference type="Proteomes" id="UP000015104"/>
    </source>
</evidence>
<dbReference type="AlphaFoldDB" id="T1JW47"/>
<accession>T1JW47</accession>
<reference evidence="2" key="2">
    <citation type="submission" date="2015-06" db="UniProtKB">
        <authorList>
            <consortium name="EnsemblMetazoa"/>
        </authorList>
    </citation>
    <scope>IDENTIFICATION</scope>
</reference>
<name>T1JW47_TETUR</name>
<sequence>MFGINKMSWVFIFCFTGCTVHLGYVVHHYLEFPVRSQVTIEFPGTMEIPDIDIHLPLVNALDLNELFNRYPVELESLCKKLGRYSSKDDLDKDFRSRCLQLFETVVMQVYLTDLLTVGDIEQLTMNSSSLISNVELHREFTDIPNGTVRPSCKIERHFSGMGLFLRVACRNGSQILSKTISTSSETNQCLLRIGYNMKYSFGYRFVSHDDVISTRLSKYKPIYERSDEIKFTFSRFQRTIANSLQWPYQTNCRNYHKSRVLQDCLQSKLSNSTEPVIYFDLVYPFGHYPSHYKFFRPAKDTKVTQALEKCFQLIQTQQCYSVWYQTISTVYVARQKGQSLICLEPQIEYDVVFTSYPETTFSDLLIYISSILGIWFGISVYGKLAADLDWFKIPVLSKPLFEKRNISIAAITDEMAENNEVKMKN</sequence>
<dbReference type="EnsemblMetazoa" id="tetur02g06970.1">
    <property type="protein sequence ID" value="tetur02g06970.1"/>
    <property type="gene ID" value="tetur02g06970"/>
</dbReference>
<dbReference type="EMBL" id="CAEY01000807">
    <property type="status" value="NOT_ANNOTATED_CDS"/>
    <property type="molecule type" value="Genomic_DNA"/>
</dbReference>
<keyword evidence="1" id="KW-1133">Transmembrane helix</keyword>
<reference evidence="3" key="1">
    <citation type="submission" date="2011-08" db="EMBL/GenBank/DDBJ databases">
        <authorList>
            <person name="Rombauts S."/>
        </authorList>
    </citation>
    <scope>NUCLEOTIDE SEQUENCE</scope>
    <source>
        <strain evidence="3">London</strain>
    </source>
</reference>
<organism evidence="2 3">
    <name type="scientific">Tetranychus urticae</name>
    <name type="common">Two-spotted spider mite</name>
    <dbReference type="NCBI Taxonomy" id="32264"/>
    <lineage>
        <taxon>Eukaryota</taxon>
        <taxon>Metazoa</taxon>
        <taxon>Ecdysozoa</taxon>
        <taxon>Arthropoda</taxon>
        <taxon>Chelicerata</taxon>
        <taxon>Arachnida</taxon>
        <taxon>Acari</taxon>
        <taxon>Acariformes</taxon>
        <taxon>Trombidiformes</taxon>
        <taxon>Prostigmata</taxon>
        <taxon>Eleutherengona</taxon>
        <taxon>Raphignathae</taxon>
        <taxon>Tetranychoidea</taxon>
        <taxon>Tetranychidae</taxon>
        <taxon>Tetranychus</taxon>
    </lineage>
</organism>
<evidence type="ECO:0000256" key="1">
    <source>
        <dbReference type="SAM" id="Phobius"/>
    </source>
</evidence>
<proteinExistence type="predicted"/>
<keyword evidence="1" id="KW-0472">Membrane</keyword>